<dbReference type="Proteomes" id="UP001345013">
    <property type="component" value="Unassembled WGS sequence"/>
</dbReference>
<protein>
    <recommendedName>
        <fullName evidence="4">BTB domain-containing protein</fullName>
    </recommendedName>
</protein>
<organism evidence="2 3">
    <name type="scientific">Lithohypha guttulata</name>
    <dbReference type="NCBI Taxonomy" id="1690604"/>
    <lineage>
        <taxon>Eukaryota</taxon>
        <taxon>Fungi</taxon>
        <taxon>Dikarya</taxon>
        <taxon>Ascomycota</taxon>
        <taxon>Pezizomycotina</taxon>
        <taxon>Eurotiomycetes</taxon>
        <taxon>Chaetothyriomycetidae</taxon>
        <taxon>Chaetothyriales</taxon>
        <taxon>Trichomeriaceae</taxon>
        <taxon>Lithohypha</taxon>
    </lineage>
</organism>
<dbReference type="PANTHER" id="PTHR47843">
    <property type="entry name" value="BTB DOMAIN-CONTAINING PROTEIN-RELATED"/>
    <property type="match status" value="1"/>
</dbReference>
<evidence type="ECO:0000313" key="2">
    <source>
        <dbReference type="EMBL" id="KAK5092663.1"/>
    </source>
</evidence>
<dbReference type="InterPro" id="IPR011333">
    <property type="entry name" value="SKP1/BTB/POZ_sf"/>
</dbReference>
<sequence length="244" mass="27346">MTALRQPQSDVLPLDHPTYSAQLFRTSLFSDCTIYSKHRGSFEEANSASVEMHDDDPETLERLLMWIYQLQYPALAEQARRSTAWTKDLMLYMMADKYGLSALMDTTKKALTQLAAQCLNQSDILVRSADDFVEVMQLLYMDLPEREDLVALRIDLLATLSPVLAKHVRSIPCLEELMTTTPGFSVDLVESLARQHCGRRWSSSSSSGSLSVGSGSSSPEPTAHPPRNVKPYIPLNEDSEDELE</sequence>
<keyword evidence="3" id="KW-1185">Reference proteome</keyword>
<evidence type="ECO:0000256" key="1">
    <source>
        <dbReference type="SAM" id="MobiDB-lite"/>
    </source>
</evidence>
<accession>A0ABR0KBV4</accession>
<name>A0ABR0KBV4_9EURO</name>
<dbReference type="Gene3D" id="3.30.710.10">
    <property type="entry name" value="Potassium Channel Kv1.1, Chain A"/>
    <property type="match status" value="1"/>
</dbReference>
<evidence type="ECO:0008006" key="4">
    <source>
        <dbReference type="Google" id="ProtNLM"/>
    </source>
</evidence>
<comment type="caution">
    <text evidence="2">The sequence shown here is derived from an EMBL/GenBank/DDBJ whole genome shotgun (WGS) entry which is preliminary data.</text>
</comment>
<gene>
    <name evidence="2" type="ORF">LTR24_004999</name>
</gene>
<dbReference type="EMBL" id="JAVRRG010000054">
    <property type="protein sequence ID" value="KAK5092663.1"/>
    <property type="molecule type" value="Genomic_DNA"/>
</dbReference>
<reference evidence="2 3" key="1">
    <citation type="submission" date="2023-08" db="EMBL/GenBank/DDBJ databases">
        <title>Black Yeasts Isolated from many extreme environments.</title>
        <authorList>
            <person name="Coleine C."/>
            <person name="Stajich J.E."/>
            <person name="Selbmann L."/>
        </authorList>
    </citation>
    <scope>NUCLEOTIDE SEQUENCE [LARGE SCALE GENOMIC DNA]</scope>
    <source>
        <strain evidence="2 3">CCFEE 5885</strain>
    </source>
</reference>
<feature type="region of interest" description="Disordered" evidence="1">
    <location>
        <begin position="199"/>
        <end position="244"/>
    </location>
</feature>
<evidence type="ECO:0000313" key="3">
    <source>
        <dbReference type="Proteomes" id="UP001345013"/>
    </source>
</evidence>
<feature type="compositionally biased region" description="Low complexity" evidence="1">
    <location>
        <begin position="202"/>
        <end position="218"/>
    </location>
</feature>
<proteinExistence type="predicted"/>